<reference evidence="2" key="1">
    <citation type="submission" date="2022-10" db="EMBL/GenBank/DDBJ databases">
        <title>Human gut microbiome strain richness.</title>
        <authorList>
            <person name="Chen-Liaw A."/>
        </authorList>
    </citation>
    <scope>NUCLEOTIDE SEQUENCE</scope>
    <source>
        <strain evidence="2">1001713st1_F9_1001713B170221_170320</strain>
    </source>
</reference>
<dbReference type="GO" id="GO:0008725">
    <property type="term" value="F:DNA-3-methyladenine glycosylase activity"/>
    <property type="evidence" value="ECO:0007669"/>
    <property type="project" value="UniProtKB-EC"/>
</dbReference>
<dbReference type="Proteomes" id="UP001222603">
    <property type="component" value="Unassembled WGS sequence"/>
</dbReference>
<dbReference type="GO" id="GO:0006284">
    <property type="term" value="P:base-excision repair"/>
    <property type="evidence" value="ECO:0007669"/>
    <property type="project" value="InterPro"/>
</dbReference>
<feature type="binding site" evidence="1">
    <location>
        <position position="45"/>
    </location>
    <ligand>
        <name>Zn(2+)</name>
        <dbReference type="ChEBI" id="CHEBI:29105"/>
    </ligand>
</feature>
<feature type="binding site" evidence="1">
    <location>
        <position position="41"/>
    </location>
    <ligand>
        <name>Zn(2+)</name>
        <dbReference type="ChEBI" id="CHEBI:29105"/>
    </ligand>
</feature>
<evidence type="ECO:0000256" key="1">
    <source>
        <dbReference type="PIRSR" id="PIRSR605019-1"/>
    </source>
</evidence>
<gene>
    <name evidence="2" type="ORF">POZ10_16555</name>
</gene>
<dbReference type="PANTHER" id="PTHR30037">
    <property type="entry name" value="DNA-3-METHYLADENINE GLYCOSYLASE 1"/>
    <property type="match status" value="1"/>
</dbReference>
<dbReference type="RefSeq" id="WP_217720489.1">
    <property type="nucleotide sequence ID" value="NZ_JAHONV010000035.1"/>
</dbReference>
<accession>A0AAW6H411</accession>
<dbReference type="InterPro" id="IPR052891">
    <property type="entry name" value="DNA-3mA_glycosylase"/>
</dbReference>
<evidence type="ECO:0000313" key="2">
    <source>
        <dbReference type="EMBL" id="MDC1902226.1"/>
    </source>
</evidence>
<keyword evidence="2" id="KW-0378">Hydrolase</keyword>
<dbReference type="PANTHER" id="PTHR30037:SF4">
    <property type="entry name" value="DNA-3-METHYLADENINE GLYCOSYLASE I"/>
    <property type="match status" value="1"/>
</dbReference>
<dbReference type="InterPro" id="IPR005019">
    <property type="entry name" value="Adenine_glyco"/>
</dbReference>
<sequence>IPVSSPESDAMSKDMKKRGFKFFGSTICYAHLQASGFINDHLTDCICRKG</sequence>
<dbReference type="EMBL" id="JAQNSI010000458">
    <property type="protein sequence ID" value="MDC1902226.1"/>
    <property type="molecule type" value="Genomic_DNA"/>
</dbReference>
<name>A0AAW6H411_BACUN</name>
<keyword evidence="2" id="KW-0326">Glycosidase</keyword>
<proteinExistence type="predicted"/>
<keyword evidence="1" id="KW-0862">Zinc</keyword>
<dbReference type="Pfam" id="PF03352">
    <property type="entry name" value="Adenine_glyco"/>
    <property type="match status" value="1"/>
</dbReference>
<feature type="non-terminal residue" evidence="2">
    <location>
        <position position="1"/>
    </location>
</feature>
<comment type="caution">
    <text evidence="2">The sequence shown here is derived from an EMBL/GenBank/DDBJ whole genome shotgun (WGS) entry which is preliminary data.</text>
</comment>
<organism evidence="2 3">
    <name type="scientific">Bacteroides uniformis</name>
    <dbReference type="NCBI Taxonomy" id="820"/>
    <lineage>
        <taxon>Bacteria</taxon>
        <taxon>Pseudomonadati</taxon>
        <taxon>Bacteroidota</taxon>
        <taxon>Bacteroidia</taxon>
        <taxon>Bacteroidales</taxon>
        <taxon>Bacteroidaceae</taxon>
        <taxon>Bacteroides</taxon>
    </lineage>
</organism>
<dbReference type="EC" id="3.2.2.20" evidence="2"/>
<dbReference type="AlphaFoldDB" id="A0AAW6H411"/>
<protein>
    <submittedName>
        <fullName evidence="2">DNA-3-methyladenine glycosylase I</fullName>
        <ecNumber evidence="2">3.2.2.20</ecNumber>
    </submittedName>
</protein>
<evidence type="ECO:0000313" key="3">
    <source>
        <dbReference type="Proteomes" id="UP001222603"/>
    </source>
</evidence>
<dbReference type="GO" id="GO:0046872">
    <property type="term" value="F:metal ion binding"/>
    <property type="evidence" value="ECO:0007669"/>
    <property type="project" value="UniProtKB-KW"/>
</dbReference>
<keyword evidence="1" id="KW-0479">Metal-binding</keyword>